<protein>
    <submittedName>
        <fullName evidence="1">Hydrogenase/urease nickel incorporation protein</fullName>
    </submittedName>
</protein>
<accession>A0A8S5QJL7</accession>
<reference evidence="1" key="1">
    <citation type="journal article" date="2021" name="Proc. Natl. Acad. Sci. U.S.A.">
        <title>A Catalog of Tens of Thousands of Viruses from Human Metagenomes Reveals Hidden Associations with Chronic Diseases.</title>
        <authorList>
            <person name="Tisza M.J."/>
            <person name="Buck C.B."/>
        </authorList>
    </citation>
    <scope>NUCLEOTIDE SEQUENCE</scope>
    <source>
        <strain evidence="1">CtyDR6</strain>
    </source>
</reference>
<evidence type="ECO:0000313" key="1">
    <source>
        <dbReference type="EMBL" id="DAE19447.1"/>
    </source>
</evidence>
<name>A0A8S5QJL7_9CAUD</name>
<proteinExistence type="predicted"/>
<sequence length="97" mass="10564">MDEYISRKAAIAYIREQSEECQKAFEELGGESGIYADAYNDLAEDFYSIPAADVAPVVHGHKVDDGGFYARCSQCDGVLPLCANYCPNCGARMDGEP</sequence>
<organism evidence="1">
    <name type="scientific">Podoviridae sp. ctyDR6</name>
    <dbReference type="NCBI Taxonomy" id="2825288"/>
    <lineage>
        <taxon>Viruses</taxon>
        <taxon>Duplodnaviria</taxon>
        <taxon>Heunggongvirae</taxon>
        <taxon>Uroviricota</taxon>
        <taxon>Caudoviricetes</taxon>
    </lineage>
</organism>
<dbReference type="EMBL" id="BK015675">
    <property type="protein sequence ID" value="DAE19447.1"/>
    <property type="molecule type" value="Genomic_DNA"/>
</dbReference>